<evidence type="ECO:0000256" key="2">
    <source>
        <dbReference type="ARBA" id="ARBA00022729"/>
    </source>
</evidence>
<evidence type="ECO:0000313" key="5">
    <source>
        <dbReference type="Proteomes" id="UP001519887"/>
    </source>
</evidence>
<dbReference type="EMBL" id="JAHZIK010000632">
    <property type="protein sequence ID" value="MBW7456648.1"/>
    <property type="molecule type" value="Genomic_DNA"/>
</dbReference>
<reference evidence="4 5" key="1">
    <citation type="submission" date="2021-07" db="EMBL/GenBank/DDBJ databases">
        <title>Paenibacillus radiodurans sp. nov., isolated from the southeastern edge of Tengger Desert.</title>
        <authorList>
            <person name="Zhang G."/>
        </authorList>
    </citation>
    <scope>NUCLEOTIDE SEQUENCE [LARGE SCALE GENOMIC DNA]</scope>
    <source>
        <strain evidence="4 5">CCM 7311</strain>
    </source>
</reference>
<protein>
    <submittedName>
        <fullName evidence="4">ABC transporter substrate-binding protein</fullName>
    </submittedName>
</protein>
<dbReference type="InterPro" id="IPR051010">
    <property type="entry name" value="BCAA_transport"/>
</dbReference>
<evidence type="ECO:0000259" key="3">
    <source>
        <dbReference type="Pfam" id="PF13458"/>
    </source>
</evidence>
<comment type="caution">
    <text evidence="4">The sequence shown here is derived from an EMBL/GenBank/DDBJ whole genome shotgun (WGS) entry which is preliminary data.</text>
</comment>
<dbReference type="Pfam" id="PF13458">
    <property type="entry name" value="Peripla_BP_6"/>
    <property type="match status" value="1"/>
</dbReference>
<dbReference type="CDD" id="cd06344">
    <property type="entry name" value="PBP1_ABC_HAAT-like"/>
    <property type="match status" value="1"/>
</dbReference>
<organism evidence="4 5">
    <name type="scientific">Paenibacillus sepulcri</name>
    <dbReference type="NCBI Taxonomy" id="359917"/>
    <lineage>
        <taxon>Bacteria</taxon>
        <taxon>Bacillati</taxon>
        <taxon>Bacillota</taxon>
        <taxon>Bacilli</taxon>
        <taxon>Bacillales</taxon>
        <taxon>Paenibacillaceae</taxon>
        <taxon>Paenibacillus</taxon>
    </lineage>
</organism>
<name>A0ABS7C6V9_9BACL</name>
<dbReference type="SUPFAM" id="SSF53822">
    <property type="entry name" value="Periplasmic binding protein-like I"/>
    <property type="match status" value="1"/>
</dbReference>
<dbReference type="InterPro" id="IPR028082">
    <property type="entry name" value="Peripla_BP_I"/>
</dbReference>
<dbReference type="InterPro" id="IPR028081">
    <property type="entry name" value="Leu-bd"/>
</dbReference>
<dbReference type="PANTHER" id="PTHR30483">
    <property type="entry name" value="LEUCINE-SPECIFIC-BINDING PROTEIN"/>
    <property type="match status" value="1"/>
</dbReference>
<feature type="domain" description="Leucine-binding protein" evidence="3">
    <location>
        <begin position="25"/>
        <end position="349"/>
    </location>
</feature>
<gene>
    <name evidence="4" type="ORF">K0U00_21660</name>
</gene>
<dbReference type="PANTHER" id="PTHR30483:SF6">
    <property type="entry name" value="PERIPLASMIC BINDING PROTEIN OF ABC TRANSPORTER FOR NATURAL AMINO ACIDS"/>
    <property type="match status" value="1"/>
</dbReference>
<evidence type="ECO:0000313" key="4">
    <source>
        <dbReference type="EMBL" id="MBW7456648.1"/>
    </source>
</evidence>
<proteinExistence type="inferred from homology"/>
<evidence type="ECO:0000256" key="1">
    <source>
        <dbReference type="ARBA" id="ARBA00010062"/>
    </source>
</evidence>
<sequence length="357" mass="38689">MSMSAERAMKLGKSSDEIVVGAAWPFADRNDGFKEGLELALEEINQTGVIGSKIKLEQKDDLSSVTDGLTIAQNFSNDLNVTAVIGDRSSAVTVPASKVYEQAGVLFLAPTSTSPKLTEGGVSHIFRLIPNDTQIGAEMADYANSKMYKNIAVFYANDEYGRGLANSFEDSAKISDIQIIDRVSDYKDIDDLRRLVNKWNALGCDAVFVAEAMPDGANIILELRKAGLNLPVMGGDALDSDSLIEIGEKAVEGVVVASIFNPNDTDPKVRDFVESYKSRFGAEPNKYAAQAYDSLHLLAAAITEADSRKPADIAAALRKQETWPGVSGDRSFDASGDVNDMHIVMKQVKQGQFEYLK</sequence>
<keyword evidence="5" id="KW-1185">Reference proteome</keyword>
<comment type="similarity">
    <text evidence="1">Belongs to the leucine-binding protein family.</text>
</comment>
<dbReference type="Proteomes" id="UP001519887">
    <property type="component" value="Unassembled WGS sequence"/>
</dbReference>
<dbReference type="Gene3D" id="3.40.50.2300">
    <property type="match status" value="2"/>
</dbReference>
<keyword evidence="2" id="KW-0732">Signal</keyword>
<accession>A0ABS7C6V9</accession>